<keyword evidence="7" id="KW-0408">Iron</keyword>
<evidence type="ECO:0000256" key="5">
    <source>
        <dbReference type="ARBA" id="ARBA00022723"/>
    </source>
</evidence>
<dbReference type="Gene3D" id="3.20.20.70">
    <property type="entry name" value="Aldolase class I"/>
    <property type="match status" value="1"/>
</dbReference>
<keyword evidence="3" id="KW-0004">4Fe-4S</keyword>
<dbReference type="PROSITE" id="PS51918">
    <property type="entry name" value="RADICAL_SAM"/>
    <property type="match status" value="1"/>
</dbReference>
<dbReference type="InterPro" id="IPR012840">
    <property type="entry name" value="NrdG2"/>
</dbReference>
<dbReference type="GO" id="GO:0016491">
    <property type="term" value="F:oxidoreductase activity"/>
    <property type="evidence" value="ECO:0007669"/>
    <property type="project" value="UniProtKB-KW"/>
</dbReference>
<evidence type="ECO:0000256" key="4">
    <source>
        <dbReference type="ARBA" id="ARBA00022691"/>
    </source>
</evidence>
<dbReference type="Proteomes" id="UP000284177">
    <property type="component" value="Unassembled WGS sequence"/>
</dbReference>
<evidence type="ECO:0000259" key="9">
    <source>
        <dbReference type="PROSITE" id="PS51918"/>
    </source>
</evidence>
<proteinExistence type="inferred from homology"/>
<dbReference type="NCBIfam" id="TIGR02495">
    <property type="entry name" value="NrdG2"/>
    <property type="match status" value="1"/>
</dbReference>
<evidence type="ECO:0000256" key="3">
    <source>
        <dbReference type="ARBA" id="ARBA00022485"/>
    </source>
</evidence>
<comment type="similarity">
    <text evidence="2">Belongs to the organic radical-activating enzymes family.</text>
</comment>
<keyword evidence="5" id="KW-0479">Metal-binding</keyword>
<evidence type="ECO:0000313" key="10">
    <source>
        <dbReference type="EMBL" id="RKD31247.1"/>
    </source>
</evidence>
<protein>
    <submittedName>
        <fullName evidence="10">Anaerobic ribonucleoside-triphosphate reductase activating protein</fullName>
    </submittedName>
</protein>
<evidence type="ECO:0000256" key="6">
    <source>
        <dbReference type="ARBA" id="ARBA00023002"/>
    </source>
</evidence>
<dbReference type="SFLD" id="SFLDG01094">
    <property type="entry name" value="Uncharacterised_Radical_SAM_Su"/>
    <property type="match status" value="1"/>
</dbReference>
<dbReference type="Pfam" id="PF04055">
    <property type="entry name" value="Radical_SAM"/>
    <property type="match status" value="1"/>
</dbReference>
<evidence type="ECO:0000313" key="11">
    <source>
        <dbReference type="Proteomes" id="UP000284177"/>
    </source>
</evidence>
<keyword evidence="8" id="KW-0411">Iron-sulfur</keyword>
<dbReference type="GO" id="GO:0051539">
    <property type="term" value="F:4 iron, 4 sulfur cluster binding"/>
    <property type="evidence" value="ECO:0007669"/>
    <property type="project" value="UniProtKB-KW"/>
</dbReference>
<dbReference type="AlphaFoldDB" id="A0A419T1A2"/>
<keyword evidence="4" id="KW-0949">S-adenosyl-L-methionine</keyword>
<comment type="cofactor">
    <cofactor evidence="1">
        <name>[4Fe-4S] cluster</name>
        <dbReference type="ChEBI" id="CHEBI:49883"/>
    </cofactor>
</comment>
<accession>A0A419T1A2</accession>
<dbReference type="GO" id="GO:0046872">
    <property type="term" value="F:metal ion binding"/>
    <property type="evidence" value="ECO:0007669"/>
    <property type="project" value="UniProtKB-KW"/>
</dbReference>
<dbReference type="InterPro" id="IPR001989">
    <property type="entry name" value="Radical_activat_CS"/>
</dbReference>
<dbReference type="CDD" id="cd01335">
    <property type="entry name" value="Radical_SAM"/>
    <property type="match status" value="1"/>
</dbReference>
<dbReference type="SUPFAM" id="SSF102114">
    <property type="entry name" value="Radical SAM enzymes"/>
    <property type="match status" value="1"/>
</dbReference>
<evidence type="ECO:0000256" key="8">
    <source>
        <dbReference type="ARBA" id="ARBA00023014"/>
    </source>
</evidence>
<dbReference type="PANTHER" id="PTHR11228">
    <property type="entry name" value="RADICAL SAM DOMAIN PROTEIN"/>
    <property type="match status" value="1"/>
</dbReference>
<feature type="domain" description="Radical SAM core" evidence="9">
    <location>
        <begin position="13"/>
        <end position="220"/>
    </location>
</feature>
<organism evidence="10 11">
    <name type="scientific">Thermohalobacter berrensis</name>
    <dbReference type="NCBI Taxonomy" id="99594"/>
    <lineage>
        <taxon>Bacteria</taxon>
        <taxon>Bacillati</taxon>
        <taxon>Bacillota</taxon>
        <taxon>Tissierellia</taxon>
        <taxon>Tissierellales</taxon>
        <taxon>Thermohalobacteraceae</taxon>
        <taxon>Thermohalobacter</taxon>
    </lineage>
</organism>
<name>A0A419T1A2_9FIRM</name>
<dbReference type="PANTHER" id="PTHR11228:SF27">
    <property type="entry name" value="GLYCYL-RADICAL ENZYME ACTIVATING ENZYME MJ1227-RELATED"/>
    <property type="match status" value="1"/>
</dbReference>
<sequence>MYFKGHQKSSFIDYPDKISTVLFTGGCNFKCPYCHNSDLVYNKGEKIEAEYIFSFLEKRKKFIDAVCISGGEATLNKGLYDFVKELKDKGFLVKLDTNGTNPRLLKSFIKDKLLDYIAMDIKAPFNKYNKVTGVMVEINKIKESISLIRESDIDYEFRTTVCKELITEDDIINIAEELKGSKRYIIQNFRDGDTILAGKGRLTPYKKEELKDIERKIKDNFIEFKVRS</sequence>
<dbReference type="EMBL" id="MCIB01000023">
    <property type="protein sequence ID" value="RKD31247.1"/>
    <property type="molecule type" value="Genomic_DNA"/>
</dbReference>
<dbReference type="RefSeq" id="WP_120169669.1">
    <property type="nucleotide sequence ID" value="NZ_MCIB01000023.1"/>
</dbReference>
<dbReference type="SFLD" id="SFLDG01067">
    <property type="entry name" value="SPASM/twitch_domain_containing"/>
    <property type="match status" value="1"/>
</dbReference>
<dbReference type="InterPro" id="IPR007197">
    <property type="entry name" value="rSAM"/>
</dbReference>
<comment type="caution">
    <text evidence="10">The sequence shown here is derived from an EMBL/GenBank/DDBJ whole genome shotgun (WGS) entry which is preliminary data.</text>
</comment>
<keyword evidence="6" id="KW-0560">Oxidoreductase</keyword>
<keyword evidence="11" id="KW-1185">Reference proteome</keyword>
<dbReference type="InterPro" id="IPR013785">
    <property type="entry name" value="Aldolase_TIM"/>
</dbReference>
<evidence type="ECO:0000256" key="1">
    <source>
        <dbReference type="ARBA" id="ARBA00001966"/>
    </source>
</evidence>
<reference evidence="10 11" key="1">
    <citation type="submission" date="2016-08" db="EMBL/GenBank/DDBJ databases">
        <title>Novel Firmicutes and Novel Genomes.</title>
        <authorList>
            <person name="Poppleton D.I."/>
            <person name="Gribaldo S."/>
        </authorList>
    </citation>
    <scope>NUCLEOTIDE SEQUENCE [LARGE SCALE GENOMIC DNA]</scope>
    <source>
        <strain evidence="10 11">CTT3</strain>
    </source>
</reference>
<dbReference type="InterPro" id="IPR050377">
    <property type="entry name" value="Radical_SAM_PqqE_MftC-like"/>
</dbReference>
<gene>
    <name evidence="10" type="ORF">BET03_03725</name>
</gene>
<evidence type="ECO:0000256" key="7">
    <source>
        <dbReference type="ARBA" id="ARBA00023004"/>
    </source>
</evidence>
<evidence type="ECO:0000256" key="2">
    <source>
        <dbReference type="ARBA" id="ARBA00009777"/>
    </source>
</evidence>
<dbReference type="PROSITE" id="PS01087">
    <property type="entry name" value="RADICAL_ACTIVATING"/>
    <property type="match status" value="1"/>
</dbReference>
<dbReference type="OrthoDB" id="9782387at2"/>
<dbReference type="SFLD" id="SFLDS00029">
    <property type="entry name" value="Radical_SAM"/>
    <property type="match status" value="1"/>
</dbReference>
<dbReference type="InterPro" id="IPR058240">
    <property type="entry name" value="rSAM_sf"/>
</dbReference>